<keyword evidence="6" id="KW-0472">Membrane</keyword>
<evidence type="ECO:0000259" key="7">
    <source>
        <dbReference type="Pfam" id="PF10502"/>
    </source>
</evidence>
<dbReference type="GO" id="GO:0006465">
    <property type="term" value="P:signal peptide processing"/>
    <property type="evidence" value="ECO:0007669"/>
    <property type="project" value="InterPro"/>
</dbReference>
<dbReference type="EMBL" id="CAFBLQ010000137">
    <property type="protein sequence ID" value="CAB4878960.1"/>
    <property type="molecule type" value="Genomic_DNA"/>
</dbReference>
<dbReference type="NCBIfam" id="TIGR02227">
    <property type="entry name" value="sigpep_I_bact"/>
    <property type="match status" value="1"/>
</dbReference>
<evidence type="ECO:0000256" key="3">
    <source>
        <dbReference type="ARBA" id="ARBA00013208"/>
    </source>
</evidence>
<dbReference type="GO" id="GO:0004252">
    <property type="term" value="F:serine-type endopeptidase activity"/>
    <property type="evidence" value="ECO:0007669"/>
    <property type="project" value="InterPro"/>
</dbReference>
<dbReference type="InterPro" id="IPR019533">
    <property type="entry name" value="Peptidase_S26"/>
</dbReference>
<organism evidence="8">
    <name type="scientific">freshwater metagenome</name>
    <dbReference type="NCBI Taxonomy" id="449393"/>
    <lineage>
        <taxon>unclassified sequences</taxon>
        <taxon>metagenomes</taxon>
        <taxon>ecological metagenomes</taxon>
    </lineage>
</organism>
<dbReference type="GO" id="GO:0009003">
    <property type="term" value="F:signal peptidase activity"/>
    <property type="evidence" value="ECO:0007669"/>
    <property type="project" value="UniProtKB-EC"/>
</dbReference>
<dbReference type="CDD" id="cd06530">
    <property type="entry name" value="S26_SPase_I"/>
    <property type="match status" value="1"/>
</dbReference>
<keyword evidence="6" id="KW-1133">Transmembrane helix</keyword>
<protein>
    <recommendedName>
        <fullName evidence="3">signal peptidase I</fullName>
        <ecNumber evidence="3">3.4.21.89</ecNumber>
    </recommendedName>
</protein>
<dbReference type="EC" id="3.4.21.89" evidence="3"/>
<dbReference type="PROSITE" id="PS00501">
    <property type="entry name" value="SPASE_I_1"/>
    <property type="match status" value="1"/>
</dbReference>
<keyword evidence="6" id="KW-0812">Transmembrane</keyword>
<dbReference type="AlphaFoldDB" id="A0A6J7ECJ6"/>
<evidence type="ECO:0000256" key="1">
    <source>
        <dbReference type="ARBA" id="ARBA00000677"/>
    </source>
</evidence>
<dbReference type="PROSITE" id="PS00760">
    <property type="entry name" value="SPASE_I_2"/>
    <property type="match status" value="1"/>
</dbReference>
<dbReference type="Pfam" id="PF10502">
    <property type="entry name" value="Peptidase_S26"/>
    <property type="match status" value="1"/>
</dbReference>
<comment type="similarity">
    <text evidence="2">Belongs to the peptidase S26 family.</text>
</comment>
<dbReference type="InterPro" id="IPR036286">
    <property type="entry name" value="LexA/Signal_pep-like_sf"/>
</dbReference>
<dbReference type="Gene3D" id="2.10.109.10">
    <property type="entry name" value="Umud Fragment, subunit A"/>
    <property type="match status" value="1"/>
</dbReference>
<accession>A0A6J7ECJ6</accession>
<feature type="domain" description="Peptidase S26" evidence="7">
    <location>
        <begin position="23"/>
        <end position="208"/>
    </location>
</feature>
<reference evidence="8" key="1">
    <citation type="submission" date="2020-05" db="EMBL/GenBank/DDBJ databases">
        <authorList>
            <person name="Chiriac C."/>
            <person name="Salcher M."/>
            <person name="Ghai R."/>
            <person name="Kavagutti S V."/>
        </authorList>
    </citation>
    <scope>NUCLEOTIDE SEQUENCE</scope>
</reference>
<dbReference type="PROSITE" id="PS00761">
    <property type="entry name" value="SPASE_I_3"/>
    <property type="match status" value="1"/>
</dbReference>
<gene>
    <name evidence="8" type="ORF">UFOPK3423_01173</name>
</gene>
<evidence type="ECO:0000256" key="6">
    <source>
        <dbReference type="SAM" id="Phobius"/>
    </source>
</evidence>
<evidence type="ECO:0000256" key="5">
    <source>
        <dbReference type="ARBA" id="ARBA00022801"/>
    </source>
</evidence>
<dbReference type="GO" id="GO:0016020">
    <property type="term" value="C:membrane"/>
    <property type="evidence" value="ECO:0007669"/>
    <property type="project" value="InterPro"/>
</dbReference>
<sequence>MTDEATGPVGEKSARRSGRGSFIELIVIVAVALGLALLIQAFIIKPFRIPSESMVPTLQIGQRVLVNRVGTHFGDPSVGDVLVFHPPTGAVSDGPQCGETPKDGAACAKAVRTEAKENFIKRVVGGPGDRIAIRRGRVIRNGKLADEPFVYPTCSTGDGAGCDFPVAITVPPGHYFMMGDNRGQSDDSRFWGPIPKDWIIGGAFATYWPIKRIGFL</sequence>
<keyword evidence="4" id="KW-0645">Protease</keyword>
<keyword evidence="5" id="KW-0378">Hydrolase</keyword>
<evidence type="ECO:0000256" key="2">
    <source>
        <dbReference type="ARBA" id="ARBA00009370"/>
    </source>
</evidence>
<dbReference type="PANTHER" id="PTHR43390:SF1">
    <property type="entry name" value="CHLOROPLAST PROCESSING PEPTIDASE"/>
    <property type="match status" value="1"/>
</dbReference>
<comment type="catalytic activity">
    <reaction evidence="1">
        <text>Cleavage of hydrophobic, N-terminal signal or leader sequences from secreted and periplasmic proteins.</text>
        <dbReference type="EC" id="3.4.21.89"/>
    </reaction>
</comment>
<evidence type="ECO:0000256" key="4">
    <source>
        <dbReference type="ARBA" id="ARBA00022670"/>
    </source>
</evidence>
<proteinExistence type="inferred from homology"/>
<dbReference type="PRINTS" id="PR00727">
    <property type="entry name" value="LEADERPTASE"/>
</dbReference>
<dbReference type="PANTHER" id="PTHR43390">
    <property type="entry name" value="SIGNAL PEPTIDASE I"/>
    <property type="match status" value="1"/>
</dbReference>
<feature type="transmembrane region" description="Helical" evidence="6">
    <location>
        <begin position="22"/>
        <end position="44"/>
    </location>
</feature>
<dbReference type="InterPro" id="IPR019756">
    <property type="entry name" value="Pept_S26A_signal_pept_1_Ser-AS"/>
</dbReference>
<dbReference type="InterPro" id="IPR000223">
    <property type="entry name" value="Pept_S26A_signal_pept_1"/>
</dbReference>
<evidence type="ECO:0000313" key="8">
    <source>
        <dbReference type="EMBL" id="CAB4878960.1"/>
    </source>
</evidence>
<dbReference type="SUPFAM" id="SSF51306">
    <property type="entry name" value="LexA/Signal peptidase"/>
    <property type="match status" value="1"/>
</dbReference>
<name>A0A6J7ECJ6_9ZZZZ</name>
<dbReference type="InterPro" id="IPR019757">
    <property type="entry name" value="Pept_S26A_signal_pept_1_Lys-AS"/>
</dbReference>
<dbReference type="InterPro" id="IPR019758">
    <property type="entry name" value="Pept_S26A_signal_pept_1_CS"/>
</dbReference>